<dbReference type="InterPro" id="IPR003738">
    <property type="entry name" value="SRAP"/>
</dbReference>
<evidence type="ECO:0000256" key="4">
    <source>
        <dbReference type="ARBA" id="ARBA00022801"/>
    </source>
</evidence>
<evidence type="ECO:0000256" key="5">
    <source>
        <dbReference type="ARBA" id="ARBA00023124"/>
    </source>
</evidence>
<dbReference type="EC" id="3.4.-.-" evidence="8"/>
<protein>
    <recommendedName>
        <fullName evidence="8">Abasic site processing protein</fullName>
        <ecNumber evidence="8">3.4.-.-</ecNumber>
    </recommendedName>
</protein>
<keyword evidence="3" id="KW-0227">DNA damage</keyword>
<evidence type="ECO:0000256" key="1">
    <source>
        <dbReference type="ARBA" id="ARBA00008136"/>
    </source>
</evidence>
<dbReference type="Gene3D" id="3.90.1680.10">
    <property type="entry name" value="SOS response associated peptidase-like"/>
    <property type="match status" value="1"/>
</dbReference>
<dbReference type="GO" id="GO:0016829">
    <property type="term" value="F:lyase activity"/>
    <property type="evidence" value="ECO:0007669"/>
    <property type="project" value="UniProtKB-KW"/>
</dbReference>
<keyword evidence="5" id="KW-0190">Covalent protein-DNA linkage</keyword>
<dbReference type="GO" id="GO:0106300">
    <property type="term" value="P:protein-DNA covalent cross-linking repair"/>
    <property type="evidence" value="ECO:0007669"/>
    <property type="project" value="InterPro"/>
</dbReference>
<name>A0A2T5IST2_9PROT</name>
<dbReference type="EMBL" id="QAOL01000008">
    <property type="protein sequence ID" value="PTQ86912.1"/>
    <property type="molecule type" value="Genomic_DNA"/>
</dbReference>
<evidence type="ECO:0000256" key="6">
    <source>
        <dbReference type="ARBA" id="ARBA00023125"/>
    </source>
</evidence>
<sequence length="222" mass="25227">MCGRFALDYPGAVLSDWYQTVKIPDLYKRYNIAPGTDILIIRETSKVREGSMVRWGFVPRWAKDSNNLPMLNNVRAEKIASKPIFKSAFMQQRCIIPASGFFEWKARHNDNHKQPFYISTGDGCPVSFAGIWETTRINGITIESCAIITTECNDLMGPIHDRMPVILPPETFTAWLNPSPLPREILKYFLKPFVSKNMTAWPVSTSINKSTNQGEQLIQPIS</sequence>
<dbReference type="Proteomes" id="UP000244110">
    <property type="component" value="Unassembled WGS sequence"/>
</dbReference>
<dbReference type="GO" id="GO:0006508">
    <property type="term" value="P:proteolysis"/>
    <property type="evidence" value="ECO:0007669"/>
    <property type="project" value="UniProtKB-KW"/>
</dbReference>
<keyword evidence="4 8" id="KW-0378">Hydrolase</keyword>
<dbReference type="GO" id="GO:0008233">
    <property type="term" value="F:peptidase activity"/>
    <property type="evidence" value="ECO:0007669"/>
    <property type="project" value="UniProtKB-KW"/>
</dbReference>
<keyword evidence="2 8" id="KW-0645">Protease</keyword>
<gene>
    <name evidence="9" type="ORF">C8R28_1008107</name>
</gene>
<proteinExistence type="inferred from homology"/>
<evidence type="ECO:0000256" key="3">
    <source>
        <dbReference type="ARBA" id="ARBA00022763"/>
    </source>
</evidence>
<keyword evidence="7" id="KW-0456">Lyase</keyword>
<evidence type="ECO:0000256" key="8">
    <source>
        <dbReference type="RuleBase" id="RU364100"/>
    </source>
</evidence>
<comment type="caution">
    <text evidence="9">The sequence shown here is derived from an EMBL/GenBank/DDBJ whole genome shotgun (WGS) entry which is preliminary data.</text>
</comment>
<dbReference type="PANTHER" id="PTHR13604">
    <property type="entry name" value="DC12-RELATED"/>
    <property type="match status" value="1"/>
</dbReference>
<evidence type="ECO:0000256" key="7">
    <source>
        <dbReference type="ARBA" id="ARBA00023239"/>
    </source>
</evidence>
<keyword evidence="6" id="KW-0238">DNA-binding</keyword>
<organism evidence="9 10">
    <name type="scientific">Nitrosomonas ureae</name>
    <dbReference type="NCBI Taxonomy" id="44577"/>
    <lineage>
        <taxon>Bacteria</taxon>
        <taxon>Pseudomonadati</taxon>
        <taxon>Pseudomonadota</taxon>
        <taxon>Betaproteobacteria</taxon>
        <taxon>Nitrosomonadales</taxon>
        <taxon>Nitrosomonadaceae</taxon>
        <taxon>Nitrosomonas</taxon>
    </lineage>
</organism>
<dbReference type="PANTHER" id="PTHR13604:SF0">
    <property type="entry name" value="ABASIC SITE PROCESSING PROTEIN HMCES"/>
    <property type="match status" value="1"/>
</dbReference>
<dbReference type="Pfam" id="PF02586">
    <property type="entry name" value="SRAP"/>
    <property type="match status" value="1"/>
</dbReference>
<dbReference type="InterPro" id="IPR036590">
    <property type="entry name" value="SRAP-like"/>
</dbReference>
<reference evidence="9 10" key="1">
    <citation type="submission" date="2018-04" db="EMBL/GenBank/DDBJ databases">
        <title>Active sludge and wastewater microbial communities from Klosterneuburg, Austria.</title>
        <authorList>
            <person name="Wagner M."/>
        </authorList>
    </citation>
    <scope>NUCLEOTIDE SEQUENCE [LARGE SCALE GENOMIC DNA]</scope>
    <source>
        <strain evidence="9 10">Nm4</strain>
    </source>
</reference>
<dbReference type="RefSeq" id="WP_107786450.1">
    <property type="nucleotide sequence ID" value="NZ_QAOL01000008.1"/>
</dbReference>
<evidence type="ECO:0000313" key="9">
    <source>
        <dbReference type="EMBL" id="PTQ86912.1"/>
    </source>
</evidence>
<dbReference type="SUPFAM" id="SSF143081">
    <property type="entry name" value="BB1717-like"/>
    <property type="match status" value="1"/>
</dbReference>
<evidence type="ECO:0000313" key="10">
    <source>
        <dbReference type="Proteomes" id="UP000244110"/>
    </source>
</evidence>
<comment type="similarity">
    <text evidence="1 8">Belongs to the SOS response-associated peptidase family.</text>
</comment>
<dbReference type="AlphaFoldDB" id="A0A2T5IST2"/>
<evidence type="ECO:0000256" key="2">
    <source>
        <dbReference type="ARBA" id="ARBA00022670"/>
    </source>
</evidence>
<dbReference type="GO" id="GO:0003697">
    <property type="term" value="F:single-stranded DNA binding"/>
    <property type="evidence" value="ECO:0007669"/>
    <property type="project" value="InterPro"/>
</dbReference>
<accession>A0A2T5IST2</accession>